<evidence type="ECO:0000256" key="6">
    <source>
        <dbReference type="ARBA" id="ARBA00022801"/>
    </source>
</evidence>
<proteinExistence type="inferred from homology"/>
<dbReference type="InterPro" id="IPR058353">
    <property type="entry name" value="DUF8040"/>
</dbReference>
<sequence>MSHIDEDDIGGQLNDNMDEDVNAVVQPSHLSRLQQYANMLEFQRQQLMHVHETFQFNPPMTRIRYRHSTYNGEDWISELLMGHDGRFYDAMSMNKNVFKLLCKKIKQTGCHGDAIQQKIRIQESVAMFLHTIKGHQRHRHAAETFRRSTETISNHVHIMITALRTLAPTYISPPDFTRVPQWIRKNRYLHPYFKDCIGAIDGTIIPAWIPEEDHGKYRCRKGHLSQNVMVACDFDCKFTYVLAGWEGSANDAHIFGETLTNPTNTFPWPPEGKYYVVDSTYANVPGFLSPYRGDRYHLPEWIRSNQTPKNARELFNRRHATVRNVVERTFGILKGKFPIIKGLMPNYTTEFQKDIVIACCVVHSFIFEHQKFKNVPPAILNPDYIPEPDEDDHTMPLMTTLDTSNVSVREQSGLRDLIASALWADQGADVGSCYYVLFITGVFQILKTTIMGFNIVARLSTQVCLVLFPN</sequence>
<dbReference type="PANTHER" id="PTHR22930:SF221">
    <property type="entry name" value="NUCLEASE HARBI1"/>
    <property type="match status" value="1"/>
</dbReference>
<keyword evidence="11" id="KW-1185">Reference proteome</keyword>
<dbReference type="AlphaFoldDB" id="A0A9N7MJA6"/>
<evidence type="ECO:0000313" key="10">
    <source>
        <dbReference type="EMBL" id="CAA0806462.1"/>
    </source>
</evidence>
<evidence type="ECO:0000256" key="7">
    <source>
        <dbReference type="ARBA" id="ARBA00023242"/>
    </source>
</evidence>
<evidence type="ECO:0000259" key="8">
    <source>
        <dbReference type="Pfam" id="PF13359"/>
    </source>
</evidence>
<dbReference type="GO" id="GO:0016787">
    <property type="term" value="F:hydrolase activity"/>
    <property type="evidence" value="ECO:0007669"/>
    <property type="project" value="UniProtKB-KW"/>
</dbReference>
<dbReference type="GO" id="GO:0005634">
    <property type="term" value="C:nucleus"/>
    <property type="evidence" value="ECO:0007669"/>
    <property type="project" value="UniProtKB-SubCell"/>
</dbReference>
<dbReference type="OrthoDB" id="6627079at2759"/>
<dbReference type="Pfam" id="PF26138">
    <property type="entry name" value="DUF8040"/>
    <property type="match status" value="1"/>
</dbReference>
<evidence type="ECO:0000256" key="4">
    <source>
        <dbReference type="ARBA" id="ARBA00022722"/>
    </source>
</evidence>
<evidence type="ECO:0000313" key="11">
    <source>
        <dbReference type="Proteomes" id="UP001153555"/>
    </source>
</evidence>
<evidence type="ECO:0000256" key="3">
    <source>
        <dbReference type="ARBA" id="ARBA00006958"/>
    </source>
</evidence>
<reference evidence="10" key="1">
    <citation type="submission" date="2019-12" db="EMBL/GenBank/DDBJ databases">
        <authorList>
            <person name="Scholes J."/>
        </authorList>
    </citation>
    <scope>NUCLEOTIDE SEQUENCE</scope>
</reference>
<comment type="subcellular location">
    <subcellularLocation>
        <location evidence="2">Nucleus</location>
    </subcellularLocation>
</comment>
<dbReference type="PANTHER" id="PTHR22930">
    <property type="match status" value="1"/>
</dbReference>
<comment type="similarity">
    <text evidence="3">Belongs to the HARBI1 family.</text>
</comment>
<dbReference type="EMBL" id="CACSLK010000984">
    <property type="protein sequence ID" value="CAA0806462.1"/>
    <property type="molecule type" value="Genomic_DNA"/>
</dbReference>
<comment type="caution">
    <text evidence="10">The sequence shown here is derived from an EMBL/GenBank/DDBJ whole genome shotgun (WGS) entry which is preliminary data.</text>
</comment>
<dbReference type="InterPro" id="IPR027806">
    <property type="entry name" value="HARBI1_dom"/>
</dbReference>
<organism evidence="10 11">
    <name type="scientific">Striga hermonthica</name>
    <name type="common">Purple witchweed</name>
    <name type="synonym">Buchnera hermonthica</name>
    <dbReference type="NCBI Taxonomy" id="68872"/>
    <lineage>
        <taxon>Eukaryota</taxon>
        <taxon>Viridiplantae</taxon>
        <taxon>Streptophyta</taxon>
        <taxon>Embryophyta</taxon>
        <taxon>Tracheophyta</taxon>
        <taxon>Spermatophyta</taxon>
        <taxon>Magnoliopsida</taxon>
        <taxon>eudicotyledons</taxon>
        <taxon>Gunneridae</taxon>
        <taxon>Pentapetalae</taxon>
        <taxon>asterids</taxon>
        <taxon>lamiids</taxon>
        <taxon>Lamiales</taxon>
        <taxon>Orobanchaceae</taxon>
        <taxon>Buchnereae</taxon>
        <taxon>Striga</taxon>
    </lineage>
</organism>
<gene>
    <name evidence="10" type="ORF">SHERM_09351</name>
</gene>
<evidence type="ECO:0008006" key="12">
    <source>
        <dbReference type="Google" id="ProtNLM"/>
    </source>
</evidence>
<feature type="domain" description="DDE Tnp4" evidence="8">
    <location>
        <begin position="200"/>
        <end position="363"/>
    </location>
</feature>
<feature type="domain" description="DUF8040" evidence="9">
    <location>
        <begin position="68"/>
        <end position="163"/>
    </location>
</feature>
<protein>
    <recommendedName>
        <fullName evidence="12">DDE Tnp4 domain-containing protein</fullName>
    </recommendedName>
</protein>
<keyword evidence="6" id="KW-0378">Hydrolase</keyword>
<accession>A0A9N7MJA6</accession>
<evidence type="ECO:0000259" key="9">
    <source>
        <dbReference type="Pfam" id="PF26138"/>
    </source>
</evidence>
<dbReference type="Pfam" id="PF13359">
    <property type="entry name" value="DDE_Tnp_4"/>
    <property type="match status" value="1"/>
</dbReference>
<dbReference type="GO" id="GO:0046872">
    <property type="term" value="F:metal ion binding"/>
    <property type="evidence" value="ECO:0007669"/>
    <property type="project" value="UniProtKB-KW"/>
</dbReference>
<keyword evidence="7" id="KW-0539">Nucleus</keyword>
<evidence type="ECO:0000256" key="2">
    <source>
        <dbReference type="ARBA" id="ARBA00004123"/>
    </source>
</evidence>
<dbReference type="InterPro" id="IPR045249">
    <property type="entry name" value="HARBI1-like"/>
</dbReference>
<evidence type="ECO:0000256" key="1">
    <source>
        <dbReference type="ARBA" id="ARBA00001968"/>
    </source>
</evidence>
<dbReference type="GO" id="GO:0004518">
    <property type="term" value="F:nuclease activity"/>
    <property type="evidence" value="ECO:0007669"/>
    <property type="project" value="UniProtKB-KW"/>
</dbReference>
<dbReference type="Proteomes" id="UP001153555">
    <property type="component" value="Unassembled WGS sequence"/>
</dbReference>
<keyword evidence="5" id="KW-0479">Metal-binding</keyword>
<evidence type="ECO:0000256" key="5">
    <source>
        <dbReference type="ARBA" id="ARBA00022723"/>
    </source>
</evidence>
<keyword evidence="4" id="KW-0540">Nuclease</keyword>
<name>A0A9N7MJA6_STRHE</name>
<comment type="cofactor">
    <cofactor evidence="1">
        <name>a divalent metal cation</name>
        <dbReference type="ChEBI" id="CHEBI:60240"/>
    </cofactor>
</comment>